<feature type="region of interest" description="Disordered" evidence="1">
    <location>
        <begin position="141"/>
        <end position="177"/>
    </location>
</feature>
<reference evidence="2" key="2">
    <citation type="submission" date="2023-05" db="EMBL/GenBank/DDBJ databases">
        <authorList>
            <consortium name="Lawrence Berkeley National Laboratory"/>
            <person name="Steindorff A."/>
            <person name="Hensen N."/>
            <person name="Bonometti L."/>
            <person name="Westerberg I."/>
            <person name="Brannstrom I.O."/>
            <person name="Guillou S."/>
            <person name="Cros-Aarteil S."/>
            <person name="Calhoun S."/>
            <person name="Haridas S."/>
            <person name="Kuo A."/>
            <person name="Mondo S."/>
            <person name="Pangilinan J."/>
            <person name="Riley R."/>
            <person name="Labutti K."/>
            <person name="Andreopoulos B."/>
            <person name="Lipzen A."/>
            <person name="Chen C."/>
            <person name="Yanf M."/>
            <person name="Daum C."/>
            <person name="Ng V."/>
            <person name="Clum A."/>
            <person name="Ohm R."/>
            <person name="Martin F."/>
            <person name="Silar P."/>
            <person name="Natvig D."/>
            <person name="Lalanne C."/>
            <person name="Gautier V."/>
            <person name="Ament-Velasquez S.L."/>
            <person name="Kruys A."/>
            <person name="Hutchinson M.I."/>
            <person name="Powell A.J."/>
            <person name="Barry K."/>
            <person name="Miller A.N."/>
            <person name="Grigoriev I.V."/>
            <person name="Debuchy R."/>
            <person name="Gladieux P."/>
            <person name="Thoren M.H."/>
            <person name="Johannesson H."/>
        </authorList>
    </citation>
    <scope>NUCLEOTIDE SEQUENCE</scope>
    <source>
        <strain evidence="2">CBS 892.96</strain>
    </source>
</reference>
<dbReference type="AlphaFoldDB" id="A0AAN6W344"/>
<keyword evidence="3" id="KW-1185">Reference proteome</keyword>
<accession>A0AAN6W344</accession>
<sequence length="282" mass="31025">MSSSQSGVRMAENLRPGQPRLHFLLGLVWTTRVNGASSEMSLAEEHYTLNVGAFTSKLWLGIKHNQMPTHFRLGLSWPAARIPSLFPFHDSFVSSCAVTQTTLGLETYQFSAYRETLSGHFPGEDRPKCAPARATVLAVNSQGHRGKAVGAQRTAGRTKGATSPDTIEQHPRPTSEPAAQTIMAVPCRHSATSINRLRRMALLPVSQQVSPHPLVNAQSRCCARRLSFVYFDLSQLGTRLHLNCKDRSCAFPTSSPCPQPRDNMRVSFDGGQCEISAQPQWV</sequence>
<protein>
    <submittedName>
        <fullName evidence="2">Uncharacterized protein</fullName>
    </submittedName>
</protein>
<comment type="caution">
    <text evidence="2">The sequence shown here is derived from an EMBL/GenBank/DDBJ whole genome shotgun (WGS) entry which is preliminary data.</text>
</comment>
<name>A0AAN6W344_9PEZI</name>
<dbReference type="Proteomes" id="UP001302321">
    <property type="component" value="Unassembled WGS sequence"/>
</dbReference>
<dbReference type="EMBL" id="MU866278">
    <property type="protein sequence ID" value="KAK4174513.1"/>
    <property type="molecule type" value="Genomic_DNA"/>
</dbReference>
<gene>
    <name evidence="2" type="ORF">QBC36DRAFT_333534</name>
</gene>
<evidence type="ECO:0000313" key="3">
    <source>
        <dbReference type="Proteomes" id="UP001302321"/>
    </source>
</evidence>
<reference evidence="2" key="1">
    <citation type="journal article" date="2023" name="Mol. Phylogenet. Evol.">
        <title>Genome-scale phylogeny and comparative genomics of the fungal order Sordariales.</title>
        <authorList>
            <person name="Hensen N."/>
            <person name="Bonometti L."/>
            <person name="Westerberg I."/>
            <person name="Brannstrom I.O."/>
            <person name="Guillou S."/>
            <person name="Cros-Aarteil S."/>
            <person name="Calhoun S."/>
            <person name="Haridas S."/>
            <person name="Kuo A."/>
            <person name="Mondo S."/>
            <person name="Pangilinan J."/>
            <person name="Riley R."/>
            <person name="LaButti K."/>
            <person name="Andreopoulos B."/>
            <person name="Lipzen A."/>
            <person name="Chen C."/>
            <person name="Yan M."/>
            <person name="Daum C."/>
            <person name="Ng V."/>
            <person name="Clum A."/>
            <person name="Steindorff A."/>
            <person name="Ohm R.A."/>
            <person name="Martin F."/>
            <person name="Silar P."/>
            <person name="Natvig D.O."/>
            <person name="Lalanne C."/>
            <person name="Gautier V."/>
            <person name="Ament-Velasquez S.L."/>
            <person name="Kruys A."/>
            <person name="Hutchinson M.I."/>
            <person name="Powell A.J."/>
            <person name="Barry K."/>
            <person name="Miller A.N."/>
            <person name="Grigoriev I.V."/>
            <person name="Debuchy R."/>
            <person name="Gladieux P."/>
            <person name="Hiltunen Thoren M."/>
            <person name="Johannesson H."/>
        </authorList>
    </citation>
    <scope>NUCLEOTIDE SEQUENCE</scope>
    <source>
        <strain evidence="2">CBS 892.96</strain>
    </source>
</reference>
<organism evidence="2 3">
    <name type="scientific">Triangularia setosa</name>
    <dbReference type="NCBI Taxonomy" id="2587417"/>
    <lineage>
        <taxon>Eukaryota</taxon>
        <taxon>Fungi</taxon>
        <taxon>Dikarya</taxon>
        <taxon>Ascomycota</taxon>
        <taxon>Pezizomycotina</taxon>
        <taxon>Sordariomycetes</taxon>
        <taxon>Sordariomycetidae</taxon>
        <taxon>Sordariales</taxon>
        <taxon>Podosporaceae</taxon>
        <taxon>Triangularia</taxon>
    </lineage>
</organism>
<proteinExistence type="predicted"/>
<evidence type="ECO:0000313" key="2">
    <source>
        <dbReference type="EMBL" id="KAK4174513.1"/>
    </source>
</evidence>
<evidence type="ECO:0000256" key="1">
    <source>
        <dbReference type="SAM" id="MobiDB-lite"/>
    </source>
</evidence>